<dbReference type="AlphaFoldDB" id="A0A370BBA0"/>
<evidence type="ECO:0000313" key="2">
    <source>
        <dbReference type="Proteomes" id="UP000253741"/>
    </source>
</evidence>
<organism evidence="1 2">
    <name type="scientific">Streptomyces corynorhini</name>
    <dbReference type="NCBI Taxonomy" id="2282652"/>
    <lineage>
        <taxon>Bacteria</taxon>
        <taxon>Bacillati</taxon>
        <taxon>Actinomycetota</taxon>
        <taxon>Actinomycetes</taxon>
        <taxon>Kitasatosporales</taxon>
        <taxon>Streptomycetaceae</taxon>
        <taxon>Streptomyces</taxon>
    </lineage>
</organism>
<dbReference type="EMBL" id="QQNA01000033">
    <property type="protein sequence ID" value="RDG39068.1"/>
    <property type="molecule type" value="Genomic_DNA"/>
</dbReference>
<evidence type="ECO:0008006" key="3">
    <source>
        <dbReference type="Google" id="ProtNLM"/>
    </source>
</evidence>
<reference evidence="1 2" key="1">
    <citation type="submission" date="2018-07" db="EMBL/GenBank/DDBJ databases">
        <title>Streptomyces species from bats.</title>
        <authorList>
            <person name="Dunlap C."/>
        </authorList>
    </citation>
    <scope>NUCLEOTIDE SEQUENCE [LARGE SCALE GENOMIC DNA]</scope>
    <source>
        <strain evidence="1 2">AC230</strain>
    </source>
</reference>
<keyword evidence="2" id="KW-1185">Reference proteome</keyword>
<name>A0A370BBA0_9ACTN</name>
<proteinExistence type="predicted"/>
<protein>
    <recommendedName>
        <fullName evidence="3">TniQ protein</fullName>
    </recommendedName>
</protein>
<sequence length="327" mass="37188">MSVRLAGHESNCSLLWRVAAAQGVDIAFLLDELGDGEPGQQAVQPHLAEVFLSSPAAERLAAMLNVELSRLQWALPHLRETHLLPGQQARWEWPWYPMEHYLVPACSRCVALRGGGWGPIWLVWPESWKICDRHGQFTHVRQSGSSMDLAPLAQVVRAHRQRQRFEHRHGPIGAYLIADAFAITGWWWRKTVVECWARRAQFAGQPESNLESAWLWMHPEALEVARALLDYERQRAMRPGGPWAVAEAQLLEHLAQMADVLELPPGTWRIPVAQWLHQHHRCMPPVAQMGKPGRPVTALIHADDEQQQSLAERCCLPWDWNDPSVPV</sequence>
<accession>A0A370BBA0</accession>
<dbReference type="Proteomes" id="UP000253741">
    <property type="component" value="Unassembled WGS sequence"/>
</dbReference>
<gene>
    <name evidence="1" type="ORF">DVH02_05855</name>
</gene>
<dbReference type="RefSeq" id="WP_114622611.1">
    <property type="nucleotide sequence ID" value="NZ_QQNA01000033.1"/>
</dbReference>
<dbReference type="OrthoDB" id="4031662at2"/>
<comment type="caution">
    <text evidence="1">The sequence shown here is derived from an EMBL/GenBank/DDBJ whole genome shotgun (WGS) entry which is preliminary data.</text>
</comment>
<evidence type="ECO:0000313" key="1">
    <source>
        <dbReference type="EMBL" id="RDG39068.1"/>
    </source>
</evidence>